<dbReference type="EMBL" id="ML986514">
    <property type="protein sequence ID" value="KAF2272991.1"/>
    <property type="molecule type" value="Genomic_DNA"/>
</dbReference>
<dbReference type="Proteomes" id="UP000800097">
    <property type="component" value="Unassembled WGS sequence"/>
</dbReference>
<feature type="region of interest" description="Disordered" evidence="1">
    <location>
        <begin position="75"/>
        <end position="124"/>
    </location>
</feature>
<feature type="compositionally biased region" description="Basic residues" evidence="1">
    <location>
        <begin position="46"/>
        <end position="61"/>
    </location>
</feature>
<organism evidence="2 3">
    <name type="scientific">Westerdykella ornata</name>
    <dbReference type="NCBI Taxonomy" id="318751"/>
    <lineage>
        <taxon>Eukaryota</taxon>
        <taxon>Fungi</taxon>
        <taxon>Dikarya</taxon>
        <taxon>Ascomycota</taxon>
        <taxon>Pezizomycotina</taxon>
        <taxon>Dothideomycetes</taxon>
        <taxon>Pleosporomycetidae</taxon>
        <taxon>Pleosporales</taxon>
        <taxon>Sporormiaceae</taxon>
        <taxon>Westerdykella</taxon>
    </lineage>
</organism>
<dbReference type="GeneID" id="54552276"/>
<protein>
    <submittedName>
        <fullName evidence="2">Uncharacterized protein</fullName>
    </submittedName>
</protein>
<dbReference type="AlphaFoldDB" id="A0A6A6J8U9"/>
<evidence type="ECO:0000313" key="3">
    <source>
        <dbReference type="Proteomes" id="UP000800097"/>
    </source>
</evidence>
<reference evidence="2" key="1">
    <citation type="journal article" date="2020" name="Stud. Mycol.">
        <title>101 Dothideomycetes genomes: a test case for predicting lifestyles and emergence of pathogens.</title>
        <authorList>
            <person name="Haridas S."/>
            <person name="Albert R."/>
            <person name="Binder M."/>
            <person name="Bloem J."/>
            <person name="Labutti K."/>
            <person name="Salamov A."/>
            <person name="Andreopoulos B."/>
            <person name="Baker S."/>
            <person name="Barry K."/>
            <person name="Bills G."/>
            <person name="Bluhm B."/>
            <person name="Cannon C."/>
            <person name="Castanera R."/>
            <person name="Culley D."/>
            <person name="Daum C."/>
            <person name="Ezra D."/>
            <person name="Gonzalez J."/>
            <person name="Henrissat B."/>
            <person name="Kuo A."/>
            <person name="Liang C."/>
            <person name="Lipzen A."/>
            <person name="Lutzoni F."/>
            <person name="Magnuson J."/>
            <person name="Mondo S."/>
            <person name="Nolan M."/>
            <person name="Ohm R."/>
            <person name="Pangilinan J."/>
            <person name="Park H.-J."/>
            <person name="Ramirez L."/>
            <person name="Alfaro M."/>
            <person name="Sun H."/>
            <person name="Tritt A."/>
            <person name="Yoshinaga Y."/>
            <person name="Zwiers L.-H."/>
            <person name="Turgeon B."/>
            <person name="Goodwin S."/>
            <person name="Spatafora J."/>
            <person name="Crous P."/>
            <person name="Grigoriev I."/>
        </authorList>
    </citation>
    <scope>NUCLEOTIDE SEQUENCE</scope>
    <source>
        <strain evidence="2">CBS 379.55</strain>
    </source>
</reference>
<evidence type="ECO:0000256" key="1">
    <source>
        <dbReference type="SAM" id="MobiDB-lite"/>
    </source>
</evidence>
<name>A0A6A6J8U9_WESOR</name>
<evidence type="ECO:0000313" key="2">
    <source>
        <dbReference type="EMBL" id="KAF2272991.1"/>
    </source>
</evidence>
<dbReference type="RefSeq" id="XP_033650530.1">
    <property type="nucleotide sequence ID" value="XM_033799101.1"/>
</dbReference>
<proteinExistence type="predicted"/>
<sequence>MRNPIIFCYPNPINAIHYNTHIHANANLRSIRRPLQPLPNPSRPSLRPRPHMYPPRRAHPRLGRRLRNPLFSSYTNNFNTDTNPNLRPPRLPLQPLHPPPRPPLRPRPHMHPARPPSPRCGRRVRYPTFHDTDTDTDKNNYITTSVHASTDSRQRRRFLRPSYPPIATALRTGSDLRARGAWETGGCGEV</sequence>
<feature type="region of interest" description="Disordered" evidence="1">
    <location>
        <begin position="33"/>
        <end position="61"/>
    </location>
</feature>
<keyword evidence="3" id="KW-1185">Reference proteome</keyword>
<accession>A0A6A6J8U9</accession>
<gene>
    <name evidence="2" type="ORF">EI97DRAFT_436427</name>
</gene>
<feature type="compositionally biased region" description="Pro residues" evidence="1">
    <location>
        <begin position="86"/>
        <end position="103"/>
    </location>
</feature>